<accession>A0A915CGM5</accession>
<keyword evidence="1" id="KW-0732">Signal</keyword>
<evidence type="ECO:0000313" key="2">
    <source>
        <dbReference type="Proteomes" id="UP000887569"/>
    </source>
</evidence>
<reference evidence="3" key="1">
    <citation type="submission" date="2022-11" db="UniProtKB">
        <authorList>
            <consortium name="WormBaseParasite"/>
        </authorList>
    </citation>
    <scope>IDENTIFICATION</scope>
</reference>
<protein>
    <submittedName>
        <fullName evidence="3">Secreted protein</fullName>
    </submittedName>
</protein>
<name>A0A915CGM5_PARUN</name>
<dbReference type="AlphaFoldDB" id="A0A915CGM5"/>
<dbReference type="Proteomes" id="UP000887569">
    <property type="component" value="Unplaced"/>
</dbReference>
<keyword evidence="2" id="KW-1185">Reference proteome</keyword>
<feature type="signal peptide" evidence="1">
    <location>
        <begin position="1"/>
        <end position="21"/>
    </location>
</feature>
<proteinExistence type="predicted"/>
<evidence type="ECO:0000313" key="3">
    <source>
        <dbReference type="WBParaSite" id="PgR146_g012_t02"/>
    </source>
</evidence>
<evidence type="ECO:0000256" key="1">
    <source>
        <dbReference type="SAM" id="SignalP"/>
    </source>
</evidence>
<dbReference type="WBParaSite" id="PgR146_g012_t02">
    <property type="protein sequence ID" value="PgR146_g012_t02"/>
    <property type="gene ID" value="PgR146_g012"/>
</dbReference>
<feature type="chain" id="PRO_5037640556" evidence="1">
    <location>
        <begin position="22"/>
        <end position="76"/>
    </location>
</feature>
<sequence length="76" mass="8830">MNQLSILAFRLFFSTSTVNLAASPQRFTERSRLRNEWSYAPKLQRSSLSKHAQRCRVIGIIVVHVDIFPCYLFSLI</sequence>
<organism evidence="2 3">
    <name type="scientific">Parascaris univalens</name>
    <name type="common">Nematode worm</name>
    <dbReference type="NCBI Taxonomy" id="6257"/>
    <lineage>
        <taxon>Eukaryota</taxon>
        <taxon>Metazoa</taxon>
        <taxon>Ecdysozoa</taxon>
        <taxon>Nematoda</taxon>
        <taxon>Chromadorea</taxon>
        <taxon>Rhabditida</taxon>
        <taxon>Spirurina</taxon>
        <taxon>Ascaridomorpha</taxon>
        <taxon>Ascaridoidea</taxon>
        <taxon>Ascarididae</taxon>
        <taxon>Parascaris</taxon>
    </lineage>
</organism>